<name>A0A507B504_9PEZI</name>
<dbReference type="Gene3D" id="1.20.1250.20">
    <property type="entry name" value="MFS general substrate transporter like domains"/>
    <property type="match status" value="2"/>
</dbReference>
<dbReference type="AlphaFoldDB" id="A0A507B504"/>
<dbReference type="InParanoid" id="A0A507B504"/>
<dbReference type="InterPro" id="IPR036259">
    <property type="entry name" value="MFS_trans_sf"/>
</dbReference>
<dbReference type="InterPro" id="IPR005828">
    <property type="entry name" value="MFS_sugar_transport-like"/>
</dbReference>
<proteinExistence type="inferred from homology"/>
<comment type="caution">
    <text evidence="10">The sequence shown here is derived from an EMBL/GenBank/DDBJ whole genome shotgun (WGS) entry which is preliminary data.</text>
</comment>
<evidence type="ECO:0000256" key="3">
    <source>
        <dbReference type="ARBA" id="ARBA00022448"/>
    </source>
</evidence>
<sequence>MAGKGAQKITGFNLSIILALCLGSLTYGYAFSVTSTTLGQQSWFDYFDLTQDKKDADRYAYTNRIIGAMNACFGVGGFLGAIFIGWACDRFGRKVSLMIATPIAILGGALQGGAAHIAMFLIGRILGGFSVGILIVLVPLFQSEIAPPASRGFLVSQHGVVVVTGYAIAAWIGVACYFSTNHAFQWRFPLSIQSLWPLIMLILSPFLPESPRWLLMKDRNDEAWQTVLKLHSSGIEDNSDSTAFAKEEFYQMTMQALLPQENAVRVHDHVWHRVNWDFGDLQSDYSVLLYQGLGFTVTLSLILAACYVTVAAIGNYINSVLIDHVGRRLLLVVGMTGCLISTCCLAAMTAQYTGTDNEAGLRAGVFFMFLFVGFYGCCLDATSYVFCAEIFPTHIRARGLGFGVAILFLTVIVYLEAAPTAFAEVGWKYYLLFIILTAINVPIVWYLFPETTGLTLEEIGEKFGDEVAVYITGLTDDQKAELDQRIVIEKEGGNAAAAHVEEKRQDGGSGSSGDIEMRSGTVV</sequence>
<feature type="transmembrane region" description="Helical" evidence="8">
    <location>
        <begin position="121"/>
        <end position="141"/>
    </location>
</feature>
<protein>
    <recommendedName>
        <fullName evidence="9">Major facilitator superfamily (MFS) profile domain-containing protein</fullName>
    </recommendedName>
</protein>
<comment type="subcellular location">
    <subcellularLocation>
        <location evidence="1">Membrane</location>
        <topology evidence="1">Multi-pass membrane protein</topology>
    </subcellularLocation>
</comment>
<dbReference type="InterPro" id="IPR050360">
    <property type="entry name" value="MFS_Sugar_Transporters"/>
</dbReference>
<dbReference type="EMBL" id="SKBQ01000045">
    <property type="protein sequence ID" value="TPX11938.1"/>
    <property type="molecule type" value="Genomic_DNA"/>
</dbReference>
<gene>
    <name evidence="10" type="ORF">E0L32_007436</name>
</gene>
<evidence type="ECO:0000256" key="2">
    <source>
        <dbReference type="ARBA" id="ARBA00010992"/>
    </source>
</evidence>
<dbReference type="PANTHER" id="PTHR48022">
    <property type="entry name" value="PLASTIDIC GLUCOSE TRANSPORTER 4"/>
    <property type="match status" value="1"/>
</dbReference>
<feature type="transmembrane region" description="Helical" evidence="8">
    <location>
        <begin position="190"/>
        <end position="207"/>
    </location>
</feature>
<evidence type="ECO:0000256" key="6">
    <source>
        <dbReference type="ARBA" id="ARBA00023136"/>
    </source>
</evidence>
<dbReference type="InterPro" id="IPR020846">
    <property type="entry name" value="MFS_dom"/>
</dbReference>
<dbReference type="GeneID" id="41974883"/>
<reference evidence="10 11" key="1">
    <citation type="submission" date="2019-06" db="EMBL/GenBank/DDBJ databases">
        <title>Draft genome sequence of the filamentous fungus Phialemoniopsis curvata isolated from diesel fuel.</title>
        <authorList>
            <person name="Varaljay V.A."/>
            <person name="Lyon W.J."/>
            <person name="Crouch A.L."/>
            <person name="Drake C.E."/>
            <person name="Hollomon J.M."/>
            <person name="Nadeau L.J."/>
            <person name="Nunn H.S."/>
            <person name="Stevenson B.S."/>
            <person name="Bojanowski C.L."/>
            <person name="Crookes-Goodson W.J."/>
        </authorList>
    </citation>
    <scope>NUCLEOTIDE SEQUENCE [LARGE SCALE GENOMIC DNA]</scope>
    <source>
        <strain evidence="10 11">D216</strain>
    </source>
</reference>
<feature type="transmembrane region" description="Helical" evidence="8">
    <location>
        <begin position="65"/>
        <end position="88"/>
    </location>
</feature>
<feature type="region of interest" description="Disordered" evidence="7">
    <location>
        <begin position="498"/>
        <end position="523"/>
    </location>
</feature>
<dbReference type="SUPFAM" id="SSF103473">
    <property type="entry name" value="MFS general substrate transporter"/>
    <property type="match status" value="1"/>
</dbReference>
<dbReference type="Proteomes" id="UP000319257">
    <property type="component" value="Unassembled WGS sequence"/>
</dbReference>
<comment type="similarity">
    <text evidence="2">Belongs to the major facilitator superfamily. Sugar transporter (TC 2.A.1.1) family.</text>
</comment>
<dbReference type="GO" id="GO:0016020">
    <property type="term" value="C:membrane"/>
    <property type="evidence" value="ECO:0007669"/>
    <property type="project" value="UniProtKB-SubCell"/>
</dbReference>
<feature type="transmembrane region" description="Helical" evidence="8">
    <location>
        <begin position="399"/>
        <end position="417"/>
    </location>
</feature>
<dbReference type="PROSITE" id="PS00217">
    <property type="entry name" value="SUGAR_TRANSPORT_2"/>
    <property type="match status" value="1"/>
</dbReference>
<feature type="transmembrane region" description="Helical" evidence="8">
    <location>
        <begin position="293"/>
        <end position="317"/>
    </location>
</feature>
<dbReference type="InterPro" id="IPR003663">
    <property type="entry name" value="Sugar/inositol_transpt"/>
</dbReference>
<feature type="domain" description="Major facilitator superfamily (MFS) profile" evidence="9">
    <location>
        <begin position="16"/>
        <end position="452"/>
    </location>
</feature>
<keyword evidence="3" id="KW-0813">Transport</keyword>
<evidence type="ECO:0000256" key="1">
    <source>
        <dbReference type="ARBA" id="ARBA00004141"/>
    </source>
</evidence>
<feature type="transmembrane region" description="Helical" evidence="8">
    <location>
        <begin position="429"/>
        <end position="448"/>
    </location>
</feature>
<evidence type="ECO:0000256" key="7">
    <source>
        <dbReference type="SAM" id="MobiDB-lite"/>
    </source>
</evidence>
<dbReference type="PRINTS" id="PR00171">
    <property type="entry name" value="SUGRTRNSPORT"/>
</dbReference>
<accession>A0A507B504</accession>
<keyword evidence="11" id="KW-1185">Reference proteome</keyword>
<evidence type="ECO:0000256" key="8">
    <source>
        <dbReference type="SAM" id="Phobius"/>
    </source>
</evidence>
<dbReference type="PANTHER" id="PTHR48022:SF11">
    <property type="entry name" value="MONOSACCHARIDE TRANSPORTER (HXT8), PUTATIVE (AFU_ORTHOLOGUE AFUA_2G08120)-RELATED"/>
    <property type="match status" value="1"/>
</dbReference>
<dbReference type="OrthoDB" id="6612291at2759"/>
<feature type="transmembrane region" description="Helical" evidence="8">
    <location>
        <begin position="12"/>
        <end position="30"/>
    </location>
</feature>
<dbReference type="InterPro" id="IPR005829">
    <property type="entry name" value="Sugar_transporter_CS"/>
</dbReference>
<feature type="transmembrane region" description="Helical" evidence="8">
    <location>
        <begin position="153"/>
        <end position="178"/>
    </location>
</feature>
<dbReference type="Pfam" id="PF00083">
    <property type="entry name" value="Sugar_tr"/>
    <property type="match status" value="1"/>
</dbReference>
<organism evidence="10 11">
    <name type="scientific">Thyridium curvatum</name>
    <dbReference type="NCBI Taxonomy" id="1093900"/>
    <lineage>
        <taxon>Eukaryota</taxon>
        <taxon>Fungi</taxon>
        <taxon>Dikarya</taxon>
        <taxon>Ascomycota</taxon>
        <taxon>Pezizomycotina</taxon>
        <taxon>Sordariomycetes</taxon>
        <taxon>Sordariomycetidae</taxon>
        <taxon>Thyridiales</taxon>
        <taxon>Thyridiaceae</taxon>
        <taxon>Thyridium</taxon>
    </lineage>
</organism>
<keyword evidence="5 8" id="KW-1133">Transmembrane helix</keyword>
<evidence type="ECO:0000256" key="4">
    <source>
        <dbReference type="ARBA" id="ARBA00022692"/>
    </source>
</evidence>
<feature type="transmembrane region" description="Helical" evidence="8">
    <location>
        <begin position="329"/>
        <end position="352"/>
    </location>
</feature>
<keyword evidence="6 8" id="KW-0472">Membrane</keyword>
<dbReference type="GO" id="GO:0005351">
    <property type="term" value="F:carbohydrate:proton symporter activity"/>
    <property type="evidence" value="ECO:0007669"/>
    <property type="project" value="TreeGrafter"/>
</dbReference>
<keyword evidence="4 8" id="KW-0812">Transmembrane</keyword>
<evidence type="ECO:0000259" key="9">
    <source>
        <dbReference type="PROSITE" id="PS50850"/>
    </source>
</evidence>
<feature type="transmembrane region" description="Helical" evidence="8">
    <location>
        <begin position="364"/>
        <end position="387"/>
    </location>
</feature>
<evidence type="ECO:0000313" key="11">
    <source>
        <dbReference type="Proteomes" id="UP000319257"/>
    </source>
</evidence>
<evidence type="ECO:0000256" key="5">
    <source>
        <dbReference type="ARBA" id="ARBA00022989"/>
    </source>
</evidence>
<dbReference type="PROSITE" id="PS50850">
    <property type="entry name" value="MFS"/>
    <property type="match status" value="1"/>
</dbReference>
<evidence type="ECO:0000313" key="10">
    <source>
        <dbReference type="EMBL" id="TPX11938.1"/>
    </source>
</evidence>
<dbReference type="RefSeq" id="XP_030993649.1">
    <property type="nucleotide sequence ID" value="XM_031142180.1"/>
</dbReference>